<evidence type="ECO:0000313" key="4">
    <source>
        <dbReference type="Proteomes" id="UP000033220"/>
    </source>
</evidence>
<protein>
    <submittedName>
        <fullName evidence="3">Cyclase/dehydrase</fullName>
    </submittedName>
</protein>
<dbReference type="AlphaFoldDB" id="H6SN29"/>
<dbReference type="SUPFAM" id="SSF55961">
    <property type="entry name" value="Bet v1-like"/>
    <property type="match status" value="1"/>
</dbReference>
<dbReference type="EMBL" id="HE663493">
    <property type="protein sequence ID" value="CCG06905.1"/>
    <property type="molecule type" value="Genomic_DNA"/>
</dbReference>
<dbReference type="InterPro" id="IPR044996">
    <property type="entry name" value="COQ10-like"/>
</dbReference>
<dbReference type="eggNOG" id="COG2867">
    <property type="taxonomic scope" value="Bacteria"/>
</dbReference>
<dbReference type="RefSeq" id="WP_014413545.1">
    <property type="nucleotide sequence ID" value="NC_017059.1"/>
</dbReference>
<evidence type="ECO:0000259" key="2">
    <source>
        <dbReference type="Pfam" id="PF03364"/>
    </source>
</evidence>
<organism evidence="3 4">
    <name type="scientific">Pararhodospirillum photometricum DSM 122</name>
    <dbReference type="NCBI Taxonomy" id="1150469"/>
    <lineage>
        <taxon>Bacteria</taxon>
        <taxon>Pseudomonadati</taxon>
        <taxon>Pseudomonadota</taxon>
        <taxon>Alphaproteobacteria</taxon>
        <taxon>Rhodospirillales</taxon>
        <taxon>Rhodospirillaceae</taxon>
        <taxon>Pararhodospirillum</taxon>
    </lineage>
</organism>
<comment type="similarity">
    <text evidence="1">Belongs to the ribosome association toxin RatA family.</text>
</comment>
<dbReference type="PANTHER" id="PTHR12901">
    <property type="entry name" value="SPERM PROTEIN HOMOLOG"/>
    <property type="match status" value="1"/>
</dbReference>
<dbReference type="GO" id="GO:0045333">
    <property type="term" value="P:cellular respiration"/>
    <property type="evidence" value="ECO:0007669"/>
    <property type="project" value="InterPro"/>
</dbReference>
<dbReference type="OrthoDB" id="9804759at2"/>
<dbReference type="KEGG" id="rpm:RSPPHO_00279"/>
<gene>
    <name evidence="3" type="ORF">RSPPHO_00279</name>
</gene>
<dbReference type="PATRIC" id="fig|1150469.3.peg.335"/>
<dbReference type="InterPro" id="IPR023393">
    <property type="entry name" value="START-like_dom_sf"/>
</dbReference>
<dbReference type="GO" id="GO:0048039">
    <property type="term" value="F:ubiquinone binding"/>
    <property type="evidence" value="ECO:0007669"/>
    <property type="project" value="InterPro"/>
</dbReference>
<dbReference type="Pfam" id="PF03364">
    <property type="entry name" value="Polyketide_cyc"/>
    <property type="match status" value="1"/>
</dbReference>
<dbReference type="CDD" id="cd07813">
    <property type="entry name" value="COQ10p_like"/>
    <property type="match status" value="1"/>
</dbReference>
<dbReference type="InterPro" id="IPR005031">
    <property type="entry name" value="COQ10_START"/>
</dbReference>
<dbReference type="Gene3D" id="3.30.530.20">
    <property type="match status" value="1"/>
</dbReference>
<reference evidence="3 4" key="1">
    <citation type="submission" date="2012-02" db="EMBL/GenBank/DDBJ databases">
        <title>Shotgun genome sequence of Phaeospirillum photometricum DSM 122.</title>
        <authorList>
            <person name="Duquesne K."/>
            <person name="Sturgis J."/>
        </authorList>
    </citation>
    <scope>NUCLEOTIDE SEQUENCE [LARGE SCALE GENOMIC DNA]</scope>
    <source>
        <strain evidence="4">DSM122</strain>
    </source>
</reference>
<keyword evidence="4" id="KW-1185">Reference proteome</keyword>
<sequence>MARYHAERPVPFSADQMFDLVADVERYPEFVPWWTAARVTHTTPTLYHTTQSMGLGPVHLTFASETHLRRPERIHVTATGGGVRTLVLTWQFTPRPQGCLTRLDMTLEMTSPALDLLVGRLSREAARTLVEAFERRARAVYPRHGRLARPGLTRP</sequence>
<dbReference type="HOGENOM" id="CLU_079653_3_1_5"/>
<dbReference type="STRING" id="1150469.RSPPHO_00279"/>
<evidence type="ECO:0000256" key="1">
    <source>
        <dbReference type="ARBA" id="ARBA00008918"/>
    </source>
</evidence>
<dbReference type="Proteomes" id="UP000033220">
    <property type="component" value="Chromosome DSM 122"/>
</dbReference>
<accession>H6SN29</accession>
<dbReference type="PANTHER" id="PTHR12901:SF10">
    <property type="entry name" value="COENZYME Q-BINDING PROTEIN COQ10, MITOCHONDRIAL"/>
    <property type="match status" value="1"/>
</dbReference>
<proteinExistence type="inferred from homology"/>
<evidence type="ECO:0000313" key="3">
    <source>
        <dbReference type="EMBL" id="CCG06905.1"/>
    </source>
</evidence>
<feature type="domain" description="Coenzyme Q-binding protein COQ10 START" evidence="2">
    <location>
        <begin position="10"/>
        <end position="134"/>
    </location>
</feature>
<name>H6SN29_PARPM</name>